<keyword evidence="1" id="KW-1133">Transmembrane helix</keyword>
<accession>A0A543K6X3</accession>
<organism evidence="2 3">
    <name type="scientific">Ornithinimicrobium humiphilum</name>
    <dbReference type="NCBI Taxonomy" id="125288"/>
    <lineage>
        <taxon>Bacteria</taxon>
        <taxon>Bacillati</taxon>
        <taxon>Actinomycetota</taxon>
        <taxon>Actinomycetes</taxon>
        <taxon>Micrococcales</taxon>
        <taxon>Ornithinimicrobiaceae</taxon>
        <taxon>Ornithinimicrobium</taxon>
    </lineage>
</organism>
<sequence length="137" mass="14225">MATMTAPPRTRRQLMPGQKRLLAASALMIVGAFLPWLYTPLGTVTGMRGPGLWTATVGLLALAGALVPLRLPAVLQALVAAAICIAVPVWQFWHLFGKVGMAGWTPGPGLVLTLGGGVLALVAARQIWTLRPGAPAA</sequence>
<feature type="transmembrane region" description="Helical" evidence="1">
    <location>
        <begin position="74"/>
        <end position="93"/>
    </location>
</feature>
<gene>
    <name evidence="2" type="ORF">FB476_3204</name>
</gene>
<evidence type="ECO:0000256" key="1">
    <source>
        <dbReference type="SAM" id="Phobius"/>
    </source>
</evidence>
<evidence type="ECO:0000313" key="2">
    <source>
        <dbReference type="EMBL" id="TQM90820.1"/>
    </source>
</evidence>
<dbReference type="EMBL" id="VFPU01000003">
    <property type="protein sequence ID" value="TQM90820.1"/>
    <property type="molecule type" value="Genomic_DNA"/>
</dbReference>
<protein>
    <submittedName>
        <fullName evidence="2">Uncharacterized protein</fullName>
    </submittedName>
</protein>
<dbReference type="Proteomes" id="UP000315133">
    <property type="component" value="Unassembled WGS sequence"/>
</dbReference>
<feature type="transmembrane region" description="Helical" evidence="1">
    <location>
        <begin position="50"/>
        <end position="67"/>
    </location>
</feature>
<keyword evidence="3" id="KW-1185">Reference proteome</keyword>
<dbReference type="AlphaFoldDB" id="A0A543K6X3"/>
<reference evidence="2 3" key="1">
    <citation type="submission" date="2019-06" db="EMBL/GenBank/DDBJ databases">
        <title>Sequencing the genomes of 1000 actinobacteria strains.</title>
        <authorList>
            <person name="Klenk H.-P."/>
        </authorList>
    </citation>
    <scope>NUCLEOTIDE SEQUENCE [LARGE SCALE GENOMIC DNA]</scope>
    <source>
        <strain evidence="2 3">DSM 12362</strain>
    </source>
</reference>
<keyword evidence="1" id="KW-0472">Membrane</keyword>
<keyword evidence="1" id="KW-0812">Transmembrane</keyword>
<feature type="transmembrane region" description="Helical" evidence="1">
    <location>
        <begin position="21"/>
        <end position="38"/>
    </location>
</feature>
<evidence type="ECO:0000313" key="3">
    <source>
        <dbReference type="Proteomes" id="UP000315133"/>
    </source>
</evidence>
<comment type="caution">
    <text evidence="2">The sequence shown here is derived from an EMBL/GenBank/DDBJ whole genome shotgun (WGS) entry which is preliminary data.</text>
</comment>
<proteinExistence type="predicted"/>
<name>A0A543K6X3_9MICO</name>
<feature type="transmembrane region" description="Helical" evidence="1">
    <location>
        <begin position="105"/>
        <end position="124"/>
    </location>
</feature>